<gene>
    <name evidence="2" type="ORF">Pfra01_000772000</name>
</gene>
<organism evidence="2 3">
    <name type="scientific">Phytophthora fragariaefolia</name>
    <dbReference type="NCBI Taxonomy" id="1490495"/>
    <lineage>
        <taxon>Eukaryota</taxon>
        <taxon>Sar</taxon>
        <taxon>Stramenopiles</taxon>
        <taxon>Oomycota</taxon>
        <taxon>Peronosporomycetes</taxon>
        <taxon>Peronosporales</taxon>
        <taxon>Peronosporaceae</taxon>
        <taxon>Phytophthora</taxon>
    </lineage>
</organism>
<keyword evidence="3" id="KW-1185">Reference proteome</keyword>
<feature type="compositionally biased region" description="Polar residues" evidence="1">
    <location>
        <begin position="90"/>
        <end position="114"/>
    </location>
</feature>
<protein>
    <submittedName>
        <fullName evidence="2">Unnamed protein product</fullName>
    </submittedName>
</protein>
<accession>A0A9W6X6F0</accession>
<dbReference type="EMBL" id="BSXT01000687">
    <property type="protein sequence ID" value="GMF32427.1"/>
    <property type="molecule type" value="Genomic_DNA"/>
</dbReference>
<comment type="caution">
    <text evidence="2">The sequence shown here is derived from an EMBL/GenBank/DDBJ whole genome shotgun (WGS) entry which is preliminary data.</text>
</comment>
<evidence type="ECO:0000313" key="2">
    <source>
        <dbReference type="EMBL" id="GMF32427.1"/>
    </source>
</evidence>
<evidence type="ECO:0000256" key="1">
    <source>
        <dbReference type="SAM" id="MobiDB-lite"/>
    </source>
</evidence>
<reference evidence="2" key="1">
    <citation type="submission" date="2023-04" db="EMBL/GenBank/DDBJ databases">
        <title>Phytophthora fragariaefolia NBRC 109709.</title>
        <authorList>
            <person name="Ichikawa N."/>
            <person name="Sato H."/>
            <person name="Tonouchi N."/>
        </authorList>
    </citation>
    <scope>NUCLEOTIDE SEQUENCE</scope>
    <source>
        <strain evidence="2">NBRC 109709</strain>
    </source>
</reference>
<feature type="region of interest" description="Disordered" evidence="1">
    <location>
        <begin position="70"/>
        <end position="115"/>
    </location>
</feature>
<name>A0A9W6X6F0_9STRA</name>
<feature type="compositionally biased region" description="Gly residues" evidence="1">
    <location>
        <begin position="78"/>
        <end position="87"/>
    </location>
</feature>
<evidence type="ECO:0000313" key="3">
    <source>
        <dbReference type="Proteomes" id="UP001165121"/>
    </source>
</evidence>
<sequence length="180" mass="18567">MMNLQADMEAILDQFNLADLVFQHEQHRLVYEQDVQARGGAVLLLGDSANEGIHDVGACSASVIWTAGTVSTSQPRSGSGGRGGNGDRGANTSRGAGGDNTPTRGAHSSSSVSMNKFDEVTAGDSVLTAGEDHGTIEAAVDGVPVKALLIGSDADTLPASSTRLARLANQSLFKLLILYA</sequence>
<proteinExistence type="predicted"/>
<dbReference type="AlphaFoldDB" id="A0A9W6X6F0"/>
<dbReference type="Proteomes" id="UP001165121">
    <property type="component" value="Unassembled WGS sequence"/>
</dbReference>